<dbReference type="SMART" id="SM00343">
    <property type="entry name" value="ZnF_C2HC"/>
    <property type="match status" value="2"/>
</dbReference>
<dbReference type="InterPro" id="IPR001878">
    <property type="entry name" value="Znf_CCHC"/>
</dbReference>
<dbReference type="SUPFAM" id="SSF57756">
    <property type="entry name" value="Retrovirus zinc finger-like domains"/>
    <property type="match status" value="1"/>
</dbReference>
<name>A0A0L9VK75_PHAAN</name>
<dbReference type="Gene3D" id="4.10.60.10">
    <property type="entry name" value="Zinc finger, CCHC-type"/>
    <property type="match status" value="1"/>
</dbReference>
<evidence type="ECO:0000259" key="3">
    <source>
        <dbReference type="PROSITE" id="PS50158"/>
    </source>
</evidence>
<evidence type="ECO:0000256" key="1">
    <source>
        <dbReference type="PROSITE-ProRule" id="PRU00047"/>
    </source>
</evidence>
<feature type="region of interest" description="Disordered" evidence="2">
    <location>
        <begin position="190"/>
        <end position="209"/>
    </location>
</feature>
<evidence type="ECO:0000256" key="2">
    <source>
        <dbReference type="SAM" id="MobiDB-lite"/>
    </source>
</evidence>
<gene>
    <name evidence="4" type="ORF">LR48_Vigan10g102100</name>
</gene>
<dbReference type="EMBL" id="CM003380">
    <property type="protein sequence ID" value="KOM55129.1"/>
    <property type="molecule type" value="Genomic_DNA"/>
</dbReference>
<reference evidence="5" key="1">
    <citation type="journal article" date="2015" name="Proc. Natl. Acad. Sci. U.S.A.">
        <title>Genome sequencing of adzuki bean (Vigna angularis) provides insight into high starch and low fat accumulation and domestication.</title>
        <authorList>
            <person name="Yang K."/>
            <person name="Tian Z."/>
            <person name="Chen C."/>
            <person name="Luo L."/>
            <person name="Zhao B."/>
            <person name="Wang Z."/>
            <person name="Yu L."/>
            <person name="Li Y."/>
            <person name="Sun Y."/>
            <person name="Li W."/>
            <person name="Chen Y."/>
            <person name="Li Y."/>
            <person name="Zhang Y."/>
            <person name="Ai D."/>
            <person name="Zhao J."/>
            <person name="Shang C."/>
            <person name="Ma Y."/>
            <person name="Wu B."/>
            <person name="Wang M."/>
            <person name="Gao L."/>
            <person name="Sun D."/>
            <person name="Zhang P."/>
            <person name="Guo F."/>
            <person name="Wang W."/>
            <person name="Li Y."/>
            <person name="Wang J."/>
            <person name="Varshney R.K."/>
            <person name="Wang J."/>
            <person name="Ling H.Q."/>
            <person name="Wan P."/>
        </authorList>
    </citation>
    <scope>NUCLEOTIDE SEQUENCE</scope>
    <source>
        <strain evidence="5">cv. Jingnong 6</strain>
    </source>
</reference>
<dbReference type="PROSITE" id="PS50158">
    <property type="entry name" value="ZF_CCHC"/>
    <property type="match status" value="1"/>
</dbReference>
<accession>A0A0L9VK75</accession>
<feature type="compositionally biased region" description="Low complexity" evidence="2">
    <location>
        <begin position="100"/>
        <end position="109"/>
    </location>
</feature>
<feature type="domain" description="CCHC-type" evidence="3">
    <location>
        <begin position="169"/>
        <end position="182"/>
    </location>
</feature>
<evidence type="ECO:0000313" key="5">
    <source>
        <dbReference type="Proteomes" id="UP000053144"/>
    </source>
</evidence>
<evidence type="ECO:0000313" key="4">
    <source>
        <dbReference type="EMBL" id="KOM55129.1"/>
    </source>
</evidence>
<feature type="region of interest" description="Disordered" evidence="2">
    <location>
        <begin position="87"/>
        <end position="115"/>
    </location>
</feature>
<proteinExistence type="predicted"/>
<dbReference type="Gramene" id="KOM55129">
    <property type="protein sequence ID" value="KOM55129"/>
    <property type="gene ID" value="LR48_Vigan10g102100"/>
</dbReference>
<keyword evidence="1" id="KW-0862">Zinc</keyword>
<keyword evidence="1" id="KW-0479">Metal-binding</keyword>
<feature type="compositionally biased region" description="Polar residues" evidence="2">
    <location>
        <begin position="89"/>
        <end position="99"/>
    </location>
</feature>
<sequence length="209" mass="22848">MAPTPPSQPTERDASDHNRLLKSVIGLVEILEITKNISGASISSGNKETEWNLESFLQHHPSGFNEKCSPDEVERANVLDKNVTEVEQHMNQQQQGIRGTTSSRNNTNPRRTRRTPYARTGLPYISSDSQAQPLVAANRSEEQRTIKCFKCGGPHFRSSCPQLVEAKYCLQCGGSGHVKNECNMGERAVLGPPNAGRGQPGRGGRAQVG</sequence>
<dbReference type="GO" id="GO:0003676">
    <property type="term" value="F:nucleic acid binding"/>
    <property type="evidence" value="ECO:0007669"/>
    <property type="project" value="InterPro"/>
</dbReference>
<dbReference type="GO" id="GO:0008270">
    <property type="term" value="F:zinc ion binding"/>
    <property type="evidence" value="ECO:0007669"/>
    <property type="project" value="UniProtKB-KW"/>
</dbReference>
<dbReference type="AlphaFoldDB" id="A0A0L9VK75"/>
<organism evidence="4 5">
    <name type="scientific">Phaseolus angularis</name>
    <name type="common">Azuki bean</name>
    <name type="synonym">Vigna angularis</name>
    <dbReference type="NCBI Taxonomy" id="3914"/>
    <lineage>
        <taxon>Eukaryota</taxon>
        <taxon>Viridiplantae</taxon>
        <taxon>Streptophyta</taxon>
        <taxon>Embryophyta</taxon>
        <taxon>Tracheophyta</taxon>
        <taxon>Spermatophyta</taxon>
        <taxon>Magnoliopsida</taxon>
        <taxon>eudicotyledons</taxon>
        <taxon>Gunneridae</taxon>
        <taxon>Pentapetalae</taxon>
        <taxon>rosids</taxon>
        <taxon>fabids</taxon>
        <taxon>Fabales</taxon>
        <taxon>Fabaceae</taxon>
        <taxon>Papilionoideae</taxon>
        <taxon>50 kb inversion clade</taxon>
        <taxon>NPAAA clade</taxon>
        <taxon>indigoferoid/millettioid clade</taxon>
        <taxon>Phaseoleae</taxon>
        <taxon>Vigna</taxon>
    </lineage>
</organism>
<feature type="compositionally biased region" description="Gly residues" evidence="2">
    <location>
        <begin position="198"/>
        <end position="209"/>
    </location>
</feature>
<protein>
    <recommendedName>
        <fullName evidence="3">CCHC-type domain-containing protein</fullName>
    </recommendedName>
</protein>
<keyword evidence="1" id="KW-0863">Zinc-finger</keyword>
<dbReference type="InterPro" id="IPR036875">
    <property type="entry name" value="Znf_CCHC_sf"/>
</dbReference>
<dbReference type="Proteomes" id="UP000053144">
    <property type="component" value="Chromosome 10"/>
</dbReference>